<evidence type="ECO:0000313" key="1">
    <source>
        <dbReference type="EMBL" id="QGG41770.1"/>
    </source>
</evidence>
<evidence type="ECO:0008006" key="3">
    <source>
        <dbReference type="Google" id="ProtNLM"/>
    </source>
</evidence>
<proteinExistence type="predicted"/>
<dbReference type="AlphaFoldDB" id="A0A5Q2MNY5"/>
<keyword evidence="2" id="KW-1185">Reference proteome</keyword>
<accession>A0A5Q2MNY5</accession>
<dbReference type="KEGG" id="aef:GEV26_10575"/>
<name>A0A5Q2MNY5_9ACTN</name>
<organism evidence="1 2">
    <name type="scientific">Aeromicrobium yanjiei</name>
    <dbReference type="NCBI Taxonomy" id="2662028"/>
    <lineage>
        <taxon>Bacteria</taxon>
        <taxon>Bacillati</taxon>
        <taxon>Actinomycetota</taxon>
        <taxon>Actinomycetes</taxon>
        <taxon>Propionibacteriales</taxon>
        <taxon>Nocardioidaceae</taxon>
        <taxon>Aeromicrobium</taxon>
    </lineage>
</organism>
<reference evidence="1 2" key="1">
    <citation type="submission" date="2019-11" db="EMBL/GenBank/DDBJ databases">
        <authorList>
            <person name="Li J."/>
        </authorList>
    </citation>
    <scope>NUCLEOTIDE SEQUENCE [LARGE SCALE GENOMIC DNA]</scope>
    <source>
        <strain evidence="1 2">MF47</strain>
    </source>
</reference>
<gene>
    <name evidence="1" type="ORF">GEV26_10575</name>
</gene>
<dbReference type="EMBL" id="CP045737">
    <property type="protein sequence ID" value="QGG41770.1"/>
    <property type="molecule type" value="Genomic_DNA"/>
</dbReference>
<dbReference type="RefSeq" id="WP_153653036.1">
    <property type="nucleotide sequence ID" value="NZ_CP045737.1"/>
</dbReference>
<evidence type="ECO:0000313" key="2">
    <source>
        <dbReference type="Proteomes" id="UP000392064"/>
    </source>
</evidence>
<protein>
    <recommendedName>
        <fullName evidence="3">ESX-1 secretion-associated protein</fullName>
    </recommendedName>
</protein>
<dbReference type="Proteomes" id="UP000392064">
    <property type="component" value="Chromosome"/>
</dbReference>
<sequence>MTGRLDVDLAALASIAATLDRGASGLDELSGSVPAGVDAGPMTGVIASMLSQVVDSAGNVSSASSGAADLVRLSRDYYQRADAEAEATFADIKKATER</sequence>